<reference evidence="3" key="1">
    <citation type="submission" date="2016-11" db="EMBL/GenBank/DDBJ databases">
        <authorList>
            <person name="Varghese N."/>
            <person name="Submissions S."/>
        </authorList>
    </citation>
    <scope>NUCLEOTIDE SEQUENCE [LARGE SCALE GENOMIC DNA]</scope>
    <source>
        <strain evidence="3">DSM 12906</strain>
    </source>
</reference>
<dbReference type="Proteomes" id="UP000184512">
    <property type="component" value="Unassembled WGS sequence"/>
</dbReference>
<dbReference type="AlphaFoldDB" id="A0A1M6KVZ8"/>
<keyword evidence="3" id="KW-1185">Reference proteome</keyword>
<evidence type="ECO:0000313" key="2">
    <source>
        <dbReference type="EMBL" id="SHJ63086.1"/>
    </source>
</evidence>
<dbReference type="SUPFAM" id="SSF53474">
    <property type="entry name" value="alpha/beta-Hydrolases"/>
    <property type="match status" value="1"/>
</dbReference>
<dbReference type="PANTHER" id="PTHR11614">
    <property type="entry name" value="PHOSPHOLIPASE-RELATED"/>
    <property type="match status" value="1"/>
</dbReference>
<name>A0A1M6KVZ8_9ACTN</name>
<dbReference type="GO" id="GO:0016787">
    <property type="term" value="F:hydrolase activity"/>
    <property type="evidence" value="ECO:0007669"/>
    <property type="project" value="UniProtKB-KW"/>
</dbReference>
<organism evidence="2 3">
    <name type="scientific">Tessaracoccus bendigoensis DSM 12906</name>
    <dbReference type="NCBI Taxonomy" id="1123357"/>
    <lineage>
        <taxon>Bacteria</taxon>
        <taxon>Bacillati</taxon>
        <taxon>Actinomycetota</taxon>
        <taxon>Actinomycetes</taxon>
        <taxon>Propionibacteriales</taxon>
        <taxon>Propionibacteriaceae</taxon>
        <taxon>Tessaracoccus</taxon>
    </lineage>
</organism>
<dbReference type="Pfam" id="PF12146">
    <property type="entry name" value="Hydrolase_4"/>
    <property type="match status" value="1"/>
</dbReference>
<dbReference type="InterPro" id="IPR022742">
    <property type="entry name" value="Hydrolase_4"/>
</dbReference>
<gene>
    <name evidence="2" type="ORF">SAMN02745244_02921</name>
</gene>
<keyword evidence="2" id="KW-0378">Hydrolase</keyword>
<dbReference type="InterPro" id="IPR051044">
    <property type="entry name" value="MAG_DAG_Lipase"/>
</dbReference>
<protein>
    <submittedName>
        <fullName evidence="2">Lysophospholipase, alpha-beta hydrolase superfamily</fullName>
    </submittedName>
</protein>
<dbReference type="InterPro" id="IPR029058">
    <property type="entry name" value="AB_hydrolase_fold"/>
</dbReference>
<dbReference type="STRING" id="1123357.SAMN02745244_02921"/>
<dbReference type="RefSeq" id="WP_073189605.1">
    <property type="nucleotide sequence ID" value="NZ_FQZG01000064.1"/>
</dbReference>
<proteinExistence type="predicted"/>
<evidence type="ECO:0000313" key="3">
    <source>
        <dbReference type="Proteomes" id="UP000184512"/>
    </source>
</evidence>
<dbReference type="EMBL" id="FQZG01000064">
    <property type="protein sequence ID" value="SHJ63086.1"/>
    <property type="molecule type" value="Genomic_DNA"/>
</dbReference>
<feature type="domain" description="Serine aminopeptidase S33" evidence="1">
    <location>
        <begin position="48"/>
        <end position="233"/>
    </location>
</feature>
<accession>A0A1M6KVZ8</accession>
<evidence type="ECO:0000259" key="1">
    <source>
        <dbReference type="Pfam" id="PF12146"/>
    </source>
</evidence>
<dbReference type="Gene3D" id="3.40.50.1820">
    <property type="entry name" value="alpha/beta hydrolase"/>
    <property type="match status" value="1"/>
</dbReference>
<sequence length="341" mass="37864">MTAWGPDSELGGYEQFTIDLSEQPTVALEPEHSLVATLVRRNEPTGNRAVLYVHGWNDYFFQTHLGDAMAGWGYDFYALDLRRYGRSLRPKQLAGYVSKLEDYFVELDAAVAVLRDEGHRDIVLMGHSTGGLVLSLYANERPGQFSALILNSPWLELQANPMLRQTTQTMFSAARAMAPTAAVPMGESDLYRRSISADADGEWVYNHNLKGDPAFLVRFGWMAAVLHGQSRVAAGLSIDCPVLVAVSRRTDFRRTWDEALLKADTVLDVDRIADRVSRLGNLVVLSRIEDGMHDLLLSRPAVRSEVLDQFRIFLEAYAVPSAPRTAGTVAVRVLNEIAALP</sequence>